<dbReference type="GO" id="GO:0005856">
    <property type="term" value="C:cytoskeleton"/>
    <property type="evidence" value="ECO:0007669"/>
    <property type="project" value="UniProtKB-SubCell"/>
</dbReference>
<dbReference type="InterPro" id="IPR052410">
    <property type="entry name" value="DRC5"/>
</dbReference>
<dbReference type="AGR" id="Xenbase:XB-GENE-6487376"/>
<organism evidence="5">
    <name type="scientific">Xenopus laevis</name>
    <name type="common">African clawed frog</name>
    <dbReference type="NCBI Taxonomy" id="8355"/>
    <lineage>
        <taxon>Eukaryota</taxon>
        <taxon>Metazoa</taxon>
        <taxon>Chordata</taxon>
        <taxon>Craniata</taxon>
        <taxon>Vertebrata</taxon>
        <taxon>Euteleostomi</taxon>
        <taxon>Amphibia</taxon>
        <taxon>Batrachia</taxon>
        <taxon>Anura</taxon>
        <taxon>Pipoidea</taxon>
        <taxon>Pipidae</taxon>
        <taxon>Xenopodinae</taxon>
        <taxon>Xenopus</taxon>
        <taxon>Xenopus</taxon>
    </lineage>
</organism>
<name>A0A1L8G717_XENLA</name>
<sequence>MIETVINVKGLVPPPLPVGQKNPAADLRRMRRIIAEDPTWSLAIVPRLSDLCLQHIIKNFAQKPILEKLLPKHRVKVLERISTSLPLQLTANLIGYENYWRRCCTERWPVCDVSRYGGSWKRLFFERNLEYLIEHFIPDVSDTGPILETAKLSKDFVNKLDIKELLPPVKLDTKKDDEEDEVSDTGSEAGIDLPSMDHFDLGLIAPLLPDLEELHLVYGVRNCGMNFEWNLFRFTDRDCNSLAQTLKVFRNLKVFRLHKSKLDDDKARIVVRSLLNHPALVHLDMSHNQISDRGARAIAKLLNESRLQILNLSNNNVGPHGAKAIAHALARNSILRNLNLRLNHIGNEGGQILCNALLHNLTLEELHLGSNELSEPTASALSQVLSQNGSLKCLSLSCNRIGLDGGKQLLEGLSDNKTLLEFDLRLTEVGQESEFFINQVLKHNQERARQGEHDTSS</sequence>
<dbReference type="GO" id="GO:0007018">
    <property type="term" value="P:microtubule-based movement"/>
    <property type="evidence" value="ECO:0000318"/>
    <property type="project" value="GO_Central"/>
</dbReference>
<keyword evidence="3" id="KW-0206">Cytoskeleton</keyword>
<evidence type="ECO:0000313" key="6">
    <source>
        <dbReference type="RefSeq" id="XP_018118223.1"/>
    </source>
</evidence>
<dbReference type="PaxDb" id="8355-A0A1L8G717"/>
<dbReference type="CDD" id="cd00116">
    <property type="entry name" value="LRR_RI"/>
    <property type="match status" value="1"/>
</dbReference>
<dbReference type="Pfam" id="PF13516">
    <property type="entry name" value="LRR_6"/>
    <property type="match status" value="5"/>
</dbReference>
<comment type="subcellular location">
    <subcellularLocation>
        <location evidence="1">Cytoplasm</location>
        <location evidence="1">Cytoskeleton</location>
    </subcellularLocation>
</comment>
<dbReference type="AlphaFoldDB" id="A0A1L8G717"/>
<dbReference type="Proteomes" id="UP000186698">
    <property type="component" value="Chromosome 5L"/>
</dbReference>
<dbReference type="SUPFAM" id="SSF52047">
    <property type="entry name" value="RNI-like"/>
    <property type="match status" value="1"/>
</dbReference>
<dbReference type="PANTHER" id="PTHR24107:SF27">
    <property type="entry name" value="DYNEIN REGULATORY COMPLEX SUBUNIT 5"/>
    <property type="match status" value="1"/>
</dbReference>
<keyword evidence="2" id="KW-0963">Cytoplasm</keyword>
<dbReference type="OMA" id="PVCHVAR"/>
<dbReference type="STRING" id="8355.A0A1L8G717"/>
<reference evidence="5 6" key="1">
    <citation type="submission" date="2022-04" db="UniProtKB">
        <authorList>
            <consortium name="RefSeq"/>
        </authorList>
    </citation>
    <scope>IDENTIFICATION</scope>
    <source>
        <strain evidence="5 6">J_2021</strain>
        <tissue evidence="5 6">Erythrocytes</tissue>
    </source>
</reference>
<dbReference type="Xenbase" id="XB-GENE-6487376">
    <property type="gene designation" value="tcte1.L"/>
</dbReference>
<dbReference type="Bgee" id="108716537">
    <property type="expression patterns" value="Expressed in testis and 6 other cell types or tissues"/>
</dbReference>
<dbReference type="KEGG" id="xla:108716537"/>
<gene>
    <name evidence="5 6 7" type="primary">tcte1.L</name>
</gene>
<evidence type="ECO:0000313" key="5">
    <source>
        <dbReference type="RefSeq" id="XP_018118222.1"/>
    </source>
</evidence>
<dbReference type="Gene3D" id="3.80.10.10">
    <property type="entry name" value="Ribonuclease Inhibitor"/>
    <property type="match status" value="2"/>
</dbReference>
<dbReference type="InterPro" id="IPR032675">
    <property type="entry name" value="LRR_dom_sf"/>
</dbReference>
<evidence type="ECO:0000256" key="2">
    <source>
        <dbReference type="ARBA" id="ARBA00022490"/>
    </source>
</evidence>
<evidence type="ECO:0000313" key="7">
    <source>
        <dbReference type="Xenbase" id="XB-GENE-6487376"/>
    </source>
</evidence>
<protein>
    <submittedName>
        <fullName evidence="5 6">Dynein regulatory complex subunit 5</fullName>
    </submittedName>
</protein>
<keyword evidence="4" id="KW-1185">Reference proteome</keyword>
<dbReference type="CTD" id="108716537"/>
<evidence type="ECO:0000256" key="1">
    <source>
        <dbReference type="ARBA" id="ARBA00004245"/>
    </source>
</evidence>
<dbReference type="PANTHER" id="PTHR24107">
    <property type="entry name" value="YNEIN REGULATORY COMPLEX SUBUNIT 5"/>
    <property type="match status" value="1"/>
</dbReference>
<proteinExistence type="predicted"/>
<evidence type="ECO:0000256" key="3">
    <source>
        <dbReference type="ARBA" id="ARBA00023212"/>
    </source>
</evidence>
<dbReference type="SMART" id="SM00368">
    <property type="entry name" value="LRR_RI"/>
    <property type="match status" value="6"/>
</dbReference>
<dbReference type="RefSeq" id="XP_018118222.1">
    <property type="nucleotide sequence ID" value="XM_018262733.2"/>
</dbReference>
<evidence type="ECO:0000313" key="4">
    <source>
        <dbReference type="Proteomes" id="UP000186698"/>
    </source>
</evidence>
<dbReference type="InterPro" id="IPR001611">
    <property type="entry name" value="Leu-rich_rpt"/>
</dbReference>
<dbReference type="GeneID" id="108716537"/>
<dbReference type="OrthoDB" id="341587at2759"/>
<accession>A0A1L8G717</accession>
<dbReference type="RefSeq" id="XP_018118223.1">
    <property type="nucleotide sequence ID" value="XM_018262734.2"/>
</dbReference>